<dbReference type="PANTHER" id="PTHR11214:SF376">
    <property type="entry name" value="HEXOSYLTRANSFERASE"/>
    <property type="match status" value="1"/>
</dbReference>
<reference evidence="11" key="1">
    <citation type="submission" date="2021-12" db="EMBL/GenBank/DDBJ databases">
        <authorList>
            <person name="King R."/>
        </authorList>
    </citation>
    <scope>NUCLEOTIDE SEQUENCE</scope>
</reference>
<accession>A0A9P0FNG6</accession>
<evidence type="ECO:0000256" key="7">
    <source>
        <dbReference type="ARBA" id="ARBA00022989"/>
    </source>
</evidence>
<dbReference type="EC" id="2.4.1.-" evidence="10"/>
<comment type="subcellular location">
    <subcellularLocation>
        <location evidence="1 10">Golgi apparatus membrane</location>
        <topology evidence="1 10">Single-pass type II membrane protein</topology>
    </subcellularLocation>
</comment>
<dbReference type="PANTHER" id="PTHR11214">
    <property type="entry name" value="BETA-1,3-N-ACETYLGLUCOSAMINYLTRANSFERASE"/>
    <property type="match status" value="1"/>
</dbReference>
<keyword evidence="12" id="KW-1185">Reference proteome</keyword>
<evidence type="ECO:0000313" key="12">
    <source>
        <dbReference type="Proteomes" id="UP001154078"/>
    </source>
</evidence>
<dbReference type="AlphaFoldDB" id="A0A9P0FNG6"/>
<dbReference type="GO" id="GO:0016758">
    <property type="term" value="F:hexosyltransferase activity"/>
    <property type="evidence" value="ECO:0007669"/>
    <property type="project" value="InterPro"/>
</dbReference>
<evidence type="ECO:0000256" key="8">
    <source>
        <dbReference type="ARBA" id="ARBA00023034"/>
    </source>
</evidence>
<sequence length="190" mass="22330">MLKYVNDYCSNAMYLLKIDDDVFVNMPQLTNFIQNDLSPNYTHNLIMANVKKNAPVFRETESKWRVSPEEFSSNVYPTYCPGWRIIYSMDIVQYLYRQSQNTAVKYFWIDDVFVTGILAAKLKDVHKEIGPLTVTNTMVKRYLKESAKYSCFVFSSYSFDINQNGPLMEFLHKQTACFSMANLLDYWMNK</sequence>
<gene>
    <name evidence="11" type="ORF">MELIAE_LOCUS12832</name>
</gene>
<evidence type="ECO:0000256" key="2">
    <source>
        <dbReference type="ARBA" id="ARBA00008661"/>
    </source>
</evidence>
<evidence type="ECO:0000256" key="4">
    <source>
        <dbReference type="ARBA" id="ARBA00022679"/>
    </source>
</evidence>
<keyword evidence="6" id="KW-0735">Signal-anchor</keyword>
<dbReference type="Pfam" id="PF01762">
    <property type="entry name" value="Galactosyl_T"/>
    <property type="match status" value="1"/>
</dbReference>
<organism evidence="11 12">
    <name type="scientific">Brassicogethes aeneus</name>
    <name type="common">Rape pollen beetle</name>
    <name type="synonym">Meligethes aeneus</name>
    <dbReference type="NCBI Taxonomy" id="1431903"/>
    <lineage>
        <taxon>Eukaryota</taxon>
        <taxon>Metazoa</taxon>
        <taxon>Ecdysozoa</taxon>
        <taxon>Arthropoda</taxon>
        <taxon>Hexapoda</taxon>
        <taxon>Insecta</taxon>
        <taxon>Pterygota</taxon>
        <taxon>Neoptera</taxon>
        <taxon>Endopterygota</taxon>
        <taxon>Coleoptera</taxon>
        <taxon>Polyphaga</taxon>
        <taxon>Cucujiformia</taxon>
        <taxon>Nitidulidae</taxon>
        <taxon>Meligethinae</taxon>
        <taxon>Brassicogethes</taxon>
    </lineage>
</organism>
<dbReference type="EMBL" id="OV121140">
    <property type="protein sequence ID" value="CAH0564229.1"/>
    <property type="molecule type" value="Genomic_DNA"/>
</dbReference>
<comment type="similarity">
    <text evidence="2 10">Belongs to the glycosyltransferase 31 family.</text>
</comment>
<proteinExistence type="inferred from homology"/>
<keyword evidence="8 10" id="KW-0333">Golgi apparatus</keyword>
<keyword evidence="7" id="KW-1133">Transmembrane helix</keyword>
<dbReference type="GO" id="GO:0000139">
    <property type="term" value="C:Golgi membrane"/>
    <property type="evidence" value="ECO:0007669"/>
    <property type="project" value="UniProtKB-SubCell"/>
</dbReference>
<dbReference type="InterPro" id="IPR002659">
    <property type="entry name" value="Glyco_trans_31"/>
</dbReference>
<name>A0A9P0FNG6_BRAAE</name>
<evidence type="ECO:0000256" key="1">
    <source>
        <dbReference type="ARBA" id="ARBA00004323"/>
    </source>
</evidence>
<dbReference type="GO" id="GO:0006493">
    <property type="term" value="P:protein O-linked glycosylation"/>
    <property type="evidence" value="ECO:0007669"/>
    <property type="project" value="TreeGrafter"/>
</dbReference>
<keyword evidence="3 10" id="KW-0328">Glycosyltransferase</keyword>
<keyword evidence="9" id="KW-0472">Membrane</keyword>
<evidence type="ECO:0000256" key="9">
    <source>
        <dbReference type="ARBA" id="ARBA00023136"/>
    </source>
</evidence>
<evidence type="ECO:0000256" key="10">
    <source>
        <dbReference type="RuleBase" id="RU363063"/>
    </source>
</evidence>
<evidence type="ECO:0000256" key="3">
    <source>
        <dbReference type="ARBA" id="ARBA00022676"/>
    </source>
</evidence>
<protein>
    <recommendedName>
        <fullName evidence="10">Hexosyltransferase</fullName>
        <ecNumber evidence="10">2.4.1.-</ecNumber>
    </recommendedName>
</protein>
<keyword evidence="5" id="KW-0812">Transmembrane</keyword>
<evidence type="ECO:0000313" key="11">
    <source>
        <dbReference type="EMBL" id="CAH0564229.1"/>
    </source>
</evidence>
<dbReference type="Proteomes" id="UP001154078">
    <property type="component" value="Chromosome 9"/>
</dbReference>
<evidence type="ECO:0000256" key="5">
    <source>
        <dbReference type="ARBA" id="ARBA00022692"/>
    </source>
</evidence>
<evidence type="ECO:0000256" key="6">
    <source>
        <dbReference type="ARBA" id="ARBA00022968"/>
    </source>
</evidence>
<dbReference type="Gene3D" id="3.90.550.50">
    <property type="match status" value="1"/>
</dbReference>
<keyword evidence="4" id="KW-0808">Transferase</keyword>
<dbReference type="OrthoDB" id="115198at2759"/>